<gene>
    <name evidence="1" type="ORF">MCW_00235</name>
</gene>
<sequence>MTTITASKIVIKKFTLINEIRLFANRTLYRIKALRNFSDVKVGQLGGFMGMLWF</sequence>
<dbReference type="EMBL" id="AILX01000005">
    <property type="protein sequence ID" value="EJF86339.1"/>
    <property type="molecule type" value="Genomic_DNA"/>
</dbReference>
<organism evidence="1 2">
    <name type="scientific">Cardidatus Bartonella washoeensis 085-0475</name>
    <dbReference type="NCBI Taxonomy" id="1094564"/>
    <lineage>
        <taxon>Bacteria</taxon>
        <taxon>Pseudomonadati</taxon>
        <taxon>Pseudomonadota</taxon>
        <taxon>Alphaproteobacteria</taxon>
        <taxon>Hyphomicrobiales</taxon>
        <taxon>Bartonellaceae</taxon>
        <taxon>Bartonella</taxon>
    </lineage>
</organism>
<evidence type="ECO:0000313" key="1">
    <source>
        <dbReference type="EMBL" id="EJF86339.1"/>
    </source>
</evidence>
<protein>
    <submittedName>
        <fullName evidence="1">Uncharacterized protein</fullName>
    </submittedName>
</protein>
<comment type="caution">
    <text evidence="1">The sequence shown here is derived from an EMBL/GenBank/DDBJ whole genome shotgun (WGS) entry which is preliminary data.</text>
</comment>
<reference evidence="1 2" key="1">
    <citation type="submission" date="2012-03" db="EMBL/GenBank/DDBJ databases">
        <title>The Genome Sequence of Bartonella washoensis 085-0475.</title>
        <authorList>
            <consortium name="The Broad Institute Genome Sequencing Platform"/>
            <consortium name="The Broad Institute Genome Sequencing Center for Infectious Disease"/>
            <person name="Feldgarden M."/>
            <person name="Kirby J."/>
            <person name="Kosoy M."/>
            <person name="Birtles R."/>
            <person name="Probert W.S."/>
            <person name="Chiaraviglio L."/>
            <person name="Young S.K."/>
            <person name="Zeng Q."/>
            <person name="Gargeya S."/>
            <person name="Fitzgerald M."/>
            <person name="Haas B."/>
            <person name="Abouelleil A."/>
            <person name="Alvarado L."/>
            <person name="Arachchi H.M."/>
            <person name="Berlin A."/>
            <person name="Chapman S.B."/>
            <person name="Gearin G."/>
            <person name="Goldberg J."/>
            <person name="Griggs A."/>
            <person name="Gujja S."/>
            <person name="Hansen M."/>
            <person name="Heiman D."/>
            <person name="Howarth C."/>
            <person name="Larimer J."/>
            <person name="Lui A."/>
            <person name="MacDonald P.J.P."/>
            <person name="McCowen C."/>
            <person name="Montmayeur A."/>
            <person name="Murphy C."/>
            <person name="Neiman D."/>
            <person name="Pearson M."/>
            <person name="Priest M."/>
            <person name="Roberts A."/>
            <person name="Saif S."/>
            <person name="Shea T."/>
            <person name="Sisk P."/>
            <person name="Stolte C."/>
            <person name="Sykes S."/>
            <person name="Wortman J."/>
            <person name="Nusbaum C."/>
            <person name="Birren B."/>
        </authorList>
    </citation>
    <scope>NUCLEOTIDE SEQUENCE [LARGE SCALE GENOMIC DNA]</scope>
    <source>
        <strain evidence="1 2">085-0475</strain>
    </source>
</reference>
<dbReference type="HOGENOM" id="CLU_3040789_0_0_5"/>
<evidence type="ECO:0000313" key="2">
    <source>
        <dbReference type="Proteomes" id="UP000002646"/>
    </source>
</evidence>
<dbReference type="Proteomes" id="UP000002646">
    <property type="component" value="Unassembled WGS sequence"/>
</dbReference>
<name>J0QTA9_9HYPH</name>
<proteinExistence type="predicted"/>
<dbReference type="AlphaFoldDB" id="J0QTA9"/>
<dbReference type="PATRIC" id="fig|1094564.3.peg.310"/>
<accession>J0QTA9</accession>
<dbReference type="RefSeq" id="WP_006925044.1">
    <property type="nucleotide sequence ID" value="NZ_JH725101.1"/>
</dbReference>